<dbReference type="InterPro" id="IPR001810">
    <property type="entry name" value="F-box_dom"/>
</dbReference>
<dbReference type="PANTHER" id="PTHR11705:SF83">
    <property type="entry name" value="INACTIVE METALLOCARBOXYPEPTIDASE ECM14"/>
    <property type="match status" value="1"/>
</dbReference>
<evidence type="ECO:0000256" key="13">
    <source>
        <dbReference type="PROSITE-ProRule" id="PRU01379"/>
    </source>
</evidence>
<evidence type="ECO:0000313" key="18">
    <source>
        <dbReference type="Proteomes" id="UP000076837"/>
    </source>
</evidence>
<reference evidence="17 18" key="1">
    <citation type="journal article" date="2016" name="Sci. Rep.">
        <title>Draft genome sequencing and secretome analysis of fungal phytopathogen Ascochyta rabiei provides insight into the necrotrophic effector repertoire.</title>
        <authorList>
            <person name="Verma S."/>
            <person name="Gazara R.K."/>
            <person name="Nizam S."/>
            <person name="Parween S."/>
            <person name="Chattopadhyay D."/>
            <person name="Verma P.K."/>
        </authorList>
    </citation>
    <scope>NUCLEOTIDE SEQUENCE [LARGE SCALE GENOMIC DNA]</scope>
    <source>
        <strain evidence="17 18">ArDII</strain>
    </source>
</reference>
<evidence type="ECO:0000256" key="9">
    <source>
        <dbReference type="ARBA" id="ARBA00023026"/>
    </source>
</evidence>
<evidence type="ECO:0000256" key="10">
    <source>
        <dbReference type="ARBA" id="ARBA00023180"/>
    </source>
</evidence>
<feature type="chain" id="PRO_5013017681" description="Carboxypeptidase M14B" evidence="14">
    <location>
        <begin position="16"/>
        <end position="950"/>
    </location>
</feature>
<dbReference type="GO" id="GO:0005576">
    <property type="term" value="C:extracellular region"/>
    <property type="evidence" value="ECO:0007669"/>
    <property type="project" value="UniProtKB-SubCell"/>
</dbReference>
<comment type="similarity">
    <text evidence="4 13">Belongs to the peptidase M14 family.</text>
</comment>
<evidence type="ECO:0000256" key="11">
    <source>
        <dbReference type="ARBA" id="ARBA00041263"/>
    </source>
</evidence>
<dbReference type="PANTHER" id="PTHR11705">
    <property type="entry name" value="PROTEASE FAMILY M14 CARBOXYPEPTIDASE A,B"/>
    <property type="match status" value="1"/>
</dbReference>
<dbReference type="Pfam" id="PF00246">
    <property type="entry name" value="Peptidase_M14"/>
    <property type="match status" value="1"/>
</dbReference>
<evidence type="ECO:0000256" key="3">
    <source>
        <dbReference type="ARBA" id="ARBA00004613"/>
    </source>
</evidence>
<evidence type="ECO:0000256" key="5">
    <source>
        <dbReference type="ARBA" id="ARBA00022525"/>
    </source>
</evidence>
<evidence type="ECO:0000259" key="15">
    <source>
        <dbReference type="PROSITE" id="PS50181"/>
    </source>
</evidence>
<comment type="cofactor">
    <cofactor evidence="1">
        <name>Zn(2+)</name>
        <dbReference type="ChEBI" id="CHEBI:29105"/>
    </cofactor>
</comment>
<organism evidence="17 18">
    <name type="scientific">Didymella rabiei</name>
    <name type="common">Chickpea ascochyta blight fungus</name>
    <name type="synonym">Mycosphaerella rabiei</name>
    <dbReference type="NCBI Taxonomy" id="5454"/>
    <lineage>
        <taxon>Eukaryota</taxon>
        <taxon>Fungi</taxon>
        <taxon>Dikarya</taxon>
        <taxon>Ascomycota</taxon>
        <taxon>Pezizomycotina</taxon>
        <taxon>Dothideomycetes</taxon>
        <taxon>Pleosporomycetidae</taxon>
        <taxon>Pleosporales</taxon>
        <taxon>Pleosporineae</taxon>
        <taxon>Didymellaceae</taxon>
        <taxon>Ascochyta</taxon>
    </lineage>
</organism>
<dbReference type="GO" id="GO:0004181">
    <property type="term" value="F:metallocarboxypeptidase activity"/>
    <property type="evidence" value="ECO:0007669"/>
    <property type="project" value="InterPro"/>
</dbReference>
<feature type="active site" description="Proton donor/acceptor" evidence="13">
    <location>
        <position position="311"/>
    </location>
</feature>
<feature type="domain" description="Peptidase M14" evidence="16">
    <location>
        <begin position="67"/>
        <end position="340"/>
    </location>
</feature>
<evidence type="ECO:0000256" key="14">
    <source>
        <dbReference type="SAM" id="SignalP"/>
    </source>
</evidence>
<dbReference type="AlphaFoldDB" id="A0A162WNA3"/>
<dbReference type="EMBL" id="JYNV01000302">
    <property type="protein sequence ID" value="KZM19125.1"/>
    <property type="molecule type" value="Genomic_DNA"/>
</dbReference>
<dbReference type="InterPro" id="IPR036047">
    <property type="entry name" value="F-box-like_dom_sf"/>
</dbReference>
<keyword evidence="9" id="KW-0843">Virulence</keyword>
<dbReference type="Pfam" id="PF12937">
    <property type="entry name" value="F-box-like"/>
    <property type="match status" value="1"/>
</dbReference>
<dbReference type="SUPFAM" id="SSF81383">
    <property type="entry name" value="F-box domain"/>
    <property type="match status" value="1"/>
</dbReference>
<keyword evidence="5" id="KW-0964">Secreted</keyword>
<accession>A0A162WNA3</accession>
<dbReference type="GO" id="GO:0008270">
    <property type="term" value="F:zinc ion binding"/>
    <property type="evidence" value="ECO:0007669"/>
    <property type="project" value="InterPro"/>
</dbReference>
<feature type="signal peptide" evidence="14">
    <location>
        <begin position="1"/>
        <end position="15"/>
    </location>
</feature>
<gene>
    <name evidence="17" type="ORF">ST47_g9741</name>
</gene>
<comment type="caution">
    <text evidence="17">The sequence shown here is derived from an EMBL/GenBank/DDBJ whole genome shotgun (WGS) entry which is preliminary data.</text>
</comment>
<evidence type="ECO:0000259" key="16">
    <source>
        <dbReference type="PROSITE" id="PS52035"/>
    </source>
</evidence>
<evidence type="ECO:0000256" key="2">
    <source>
        <dbReference type="ARBA" id="ARBA00003091"/>
    </source>
</evidence>
<evidence type="ECO:0000256" key="1">
    <source>
        <dbReference type="ARBA" id="ARBA00001947"/>
    </source>
</evidence>
<dbReference type="Gene3D" id="1.20.1280.50">
    <property type="match status" value="1"/>
</dbReference>
<dbReference type="Gene3D" id="3.40.630.10">
    <property type="entry name" value="Zn peptidases"/>
    <property type="match status" value="1"/>
</dbReference>
<dbReference type="CDD" id="cd06242">
    <property type="entry name" value="M14-like"/>
    <property type="match status" value="1"/>
</dbReference>
<keyword evidence="17" id="KW-0121">Carboxypeptidase</keyword>
<dbReference type="Proteomes" id="UP000076837">
    <property type="component" value="Unassembled WGS sequence"/>
</dbReference>
<keyword evidence="18" id="KW-1185">Reference proteome</keyword>
<evidence type="ECO:0000256" key="7">
    <source>
        <dbReference type="ARBA" id="ARBA00022729"/>
    </source>
</evidence>
<evidence type="ECO:0000256" key="12">
    <source>
        <dbReference type="ARBA" id="ARBA00042017"/>
    </source>
</evidence>
<keyword evidence="6" id="KW-0645">Protease</keyword>
<dbReference type="PROSITE" id="PS52035">
    <property type="entry name" value="PEPTIDASE_M14"/>
    <property type="match status" value="1"/>
</dbReference>
<comment type="function">
    <text evidence="2">Extracellular metalloprotease that contributes to pathogenicity.</text>
</comment>
<proteinExistence type="inferred from homology"/>
<dbReference type="GO" id="GO:0006508">
    <property type="term" value="P:proteolysis"/>
    <property type="evidence" value="ECO:0007669"/>
    <property type="project" value="UniProtKB-KW"/>
</dbReference>
<dbReference type="InterPro" id="IPR000834">
    <property type="entry name" value="Peptidase_M14"/>
</dbReference>
<evidence type="ECO:0000256" key="8">
    <source>
        <dbReference type="ARBA" id="ARBA00022801"/>
    </source>
</evidence>
<name>A0A162WNA3_DIDRA</name>
<protein>
    <recommendedName>
        <fullName evidence="12">Carboxypeptidase M14B</fullName>
    </recommendedName>
    <alternativeName>
        <fullName evidence="11">Carboxypeptidase MCPB</fullName>
    </alternativeName>
</protein>
<keyword evidence="8" id="KW-0378">Hydrolase</keyword>
<keyword evidence="7 14" id="KW-0732">Signal</keyword>
<sequence length="950" mass="104173">MATVSVLVFAATVLAQGTKYGENHVVTQFDSQTVEQRAFPAPNVTLYSPAFAANASFAPGWTKGTEGATSQKDLDAFLQSFAQKNAAWATYDNAGFLSEEGNFFPYVRLASSSNSSSKVRVWIQGSVHGNEPAGDEATLALLGAMDADPTWAASFLDKLEILVLPRYNPDGNAYFQRTLATNFDPNRDHTKLVRQQTRDIKQWFSTFAPHIAVDMHEYGARSRYAGNYSNAADGMYSAAKNLNIHPDIRELAETVFAPAIGASLESKGLRGEPYVTAARSANPVRFDEAGTDAKIGRNAMGLTQSVTFLFETRGIGIANQSFKRRTLGGLQMILGVLETARDQAENVYSTIEGAISEVIASQEPIVVTDYTTYSNRTWTMVDTRNGEVVQIPVEFSSTTPATANRTVARPEGYVIPRAWFDLAERLRVSGLEVETLQEGFTGEVEVYNITSSSLARSYYEGAILNTVTTDTLTQQVSLPSGSFFVSSAQKNAGLAFVALEPENIDSYVSFGIVPLEVGDLYPMLGELPLEILRRIFSHLSPEAALNLSHSCRNTYQVCDDWIVWRAIVRRSARVRTEIPTAEPDEERGENKDMMGDADIVRAGSGVPGGLAAKQYLPQLLVLGYTMAAPVDLQAIYSQFQALVSSQEYPSSLVRANADSSRWFEVLTDPKSRFDSKEWLAAQTASLCFVVGALSDSGYAYQSEEPFARLEDVQWFNSTVKQQGCSESLVMQHALANAAVGSFCLELRAALSGEMTIGEDFEGTSIPPTASSISLTSPIPLPTPYSYESLKAASPSCLMASVAPDFFTGTSWTGYISTRGDWRSVYHGIGGHNLSDLPSSNELNRMSNIPIAVDHAVRFQVADTLTNGDFILRSNFFHTRNDMYTLIMLVERRTGRLSICMSRLGDPTPKSLQTHLRNALNTPFGIVYGIEPGSWLWLWKSTWSAVDERVY</sequence>
<feature type="domain" description="F-box" evidence="15">
    <location>
        <begin position="521"/>
        <end position="567"/>
    </location>
</feature>
<comment type="subcellular location">
    <subcellularLocation>
        <location evidence="3">Secreted</location>
    </subcellularLocation>
</comment>
<keyword evidence="10" id="KW-0325">Glycoprotein</keyword>
<dbReference type="SUPFAM" id="SSF53187">
    <property type="entry name" value="Zn-dependent exopeptidases"/>
    <property type="match status" value="1"/>
</dbReference>
<evidence type="ECO:0000313" key="17">
    <source>
        <dbReference type="EMBL" id="KZM19125.1"/>
    </source>
</evidence>
<evidence type="ECO:0000256" key="6">
    <source>
        <dbReference type="ARBA" id="ARBA00022670"/>
    </source>
</evidence>
<evidence type="ECO:0000256" key="4">
    <source>
        <dbReference type="ARBA" id="ARBA00005988"/>
    </source>
</evidence>
<dbReference type="PROSITE" id="PS50181">
    <property type="entry name" value="FBOX"/>
    <property type="match status" value="1"/>
</dbReference>